<organism evidence="3 4">
    <name type="scientific">Pseudomicrostroma glucosiphilum</name>
    <dbReference type="NCBI Taxonomy" id="1684307"/>
    <lineage>
        <taxon>Eukaryota</taxon>
        <taxon>Fungi</taxon>
        <taxon>Dikarya</taxon>
        <taxon>Basidiomycota</taxon>
        <taxon>Ustilaginomycotina</taxon>
        <taxon>Exobasidiomycetes</taxon>
        <taxon>Microstromatales</taxon>
        <taxon>Microstromatales incertae sedis</taxon>
        <taxon>Pseudomicrostroma</taxon>
    </lineage>
</organism>
<dbReference type="Proteomes" id="UP000245942">
    <property type="component" value="Unassembled WGS sequence"/>
</dbReference>
<dbReference type="EMBL" id="KZ819331">
    <property type="protein sequence ID" value="PWN19375.1"/>
    <property type="molecule type" value="Genomic_DNA"/>
</dbReference>
<evidence type="ECO:0000256" key="1">
    <source>
        <dbReference type="SAM" id="MobiDB-lite"/>
    </source>
</evidence>
<sequence length="444" mass="49169">MLTRRILLPLLAVILVLGTIRIWISASGRPNLYRVAQSLGLTTRPIMSDFQRPSAEGDSLPARREELTLMTFNIRYDNPLARRYPDPPGPDRTLPPPIYGEWSWAARRFAVSDIALFHSPDIVVFQEVLHSQLLDLAYLLGEDYDWVGVGRDDGKQAGEAVPVFYKRDKFSLASEQDGGVGTGGVEHFWLSETPSVVASVGWDAQLTRMCTHLALKLRTDAAVSSNAHPSLRAPIHVFSTHYDHKGVVARAKSSDLIVEKANVARRHSRRTTGLEPLVLLAGDLNSPREEQGWQNLVKGHHGVPSQSSFLGSPFSFYDLQLANPTRYGLPYRTDYSAGGGKNNTKLKREQSPQTRRGILSTNYGPPSSFTDWTASRDRSAAEDRIDFLMVGDNQPITSDGSSNEAGWKIKTVGIVSSWSAIEGGIRASDHRPVMARLRWEAGQE</sequence>
<dbReference type="InterPro" id="IPR036691">
    <property type="entry name" value="Endo/exonu/phosph_ase_sf"/>
</dbReference>
<dbReference type="SUPFAM" id="SSF56219">
    <property type="entry name" value="DNase I-like"/>
    <property type="match status" value="1"/>
</dbReference>
<dbReference type="PANTHER" id="PTHR12121">
    <property type="entry name" value="CARBON CATABOLITE REPRESSOR PROTEIN 4"/>
    <property type="match status" value="1"/>
</dbReference>
<dbReference type="PANTHER" id="PTHR12121:SF36">
    <property type="entry name" value="ENDONUCLEASE_EXONUCLEASE_PHOSPHATASE DOMAIN-CONTAINING PROTEIN"/>
    <property type="match status" value="1"/>
</dbReference>
<dbReference type="GeneID" id="37014628"/>
<name>A0A316U8R5_9BASI</name>
<dbReference type="RefSeq" id="XP_025346535.1">
    <property type="nucleotide sequence ID" value="XM_025492894.1"/>
</dbReference>
<dbReference type="OrthoDB" id="276515at2759"/>
<accession>A0A316U8R5</accession>
<evidence type="ECO:0000313" key="3">
    <source>
        <dbReference type="EMBL" id="PWN19375.1"/>
    </source>
</evidence>
<dbReference type="GO" id="GO:0000175">
    <property type="term" value="F:3'-5'-RNA exonuclease activity"/>
    <property type="evidence" value="ECO:0007669"/>
    <property type="project" value="TreeGrafter"/>
</dbReference>
<protein>
    <recommendedName>
        <fullName evidence="2">Endonuclease/exonuclease/phosphatase domain-containing protein</fullName>
    </recommendedName>
</protein>
<evidence type="ECO:0000259" key="2">
    <source>
        <dbReference type="Pfam" id="PF03372"/>
    </source>
</evidence>
<feature type="compositionally biased region" description="Polar residues" evidence="1">
    <location>
        <begin position="351"/>
        <end position="367"/>
    </location>
</feature>
<dbReference type="InterPro" id="IPR005135">
    <property type="entry name" value="Endo/exonuclease/phosphatase"/>
</dbReference>
<feature type="region of interest" description="Disordered" evidence="1">
    <location>
        <begin position="334"/>
        <end position="367"/>
    </location>
</feature>
<dbReference type="Gene3D" id="3.60.10.10">
    <property type="entry name" value="Endonuclease/exonuclease/phosphatase"/>
    <property type="match status" value="1"/>
</dbReference>
<dbReference type="Pfam" id="PF03372">
    <property type="entry name" value="Exo_endo_phos"/>
    <property type="match status" value="1"/>
</dbReference>
<keyword evidence="4" id="KW-1185">Reference proteome</keyword>
<dbReference type="AlphaFoldDB" id="A0A316U8R5"/>
<gene>
    <name evidence="3" type="ORF">BCV69DRAFT_284008</name>
</gene>
<proteinExistence type="predicted"/>
<dbReference type="STRING" id="1684307.A0A316U8R5"/>
<dbReference type="CDD" id="cd09083">
    <property type="entry name" value="EEP-1"/>
    <property type="match status" value="1"/>
</dbReference>
<feature type="domain" description="Endonuclease/exonuclease/phosphatase" evidence="2">
    <location>
        <begin position="70"/>
        <end position="430"/>
    </location>
</feature>
<dbReference type="InterPro" id="IPR050410">
    <property type="entry name" value="CCR4/nocturin_mRNA_transcr"/>
</dbReference>
<reference evidence="3 4" key="1">
    <citation type="journal article" date="2018" name="Mol. Biol. Evol.">
        <title>Broad Genomic Sampling Reveals a Smut Pathogenic Ancestry of the Fungal Clade Ustilaginomycotina.</title>
        <authorList>
            <person name="Kijpornyongpan T."/>
            <person name="Mondo S.J."/>
            <person name="Barry K."/>
            <person name="Sandor L."/>
            <person name="Lee J."/>
            <person name="Lipzen A."/>
            <person name="Pangilinan J."/>
            <person name="LaButti K."/>
            <person name="Hainaut M."/>
            <person name="Henrissat B."/>
            <person name="Grigoriev I.V."/>
            <person name="Spatafora J.W."/>
            <person name="Aime M.C."/>
        </authorList>
    </citation>
    <scope>NUCLEOTIDE SEQUENCE [LARGE SCALE GENOMIC DNA]</scope>
    <source>
        <strain evidence="3 4">MCA 4718</strain>
    </source>
</reference>
<evidence type="ECO:0000313" key="4">
    <source>
        <dbReference type="Proteomes" id="UP000245942"/>
    </source>
</evidence>